<comment type="similarity">
    <text evidence="1 3">Belongs to the short-chain dehydrogenases/reductases (SDR) family.</text>
</comment>
<reference evidence="5 6" key="1">
    <citation type="submission" date="2016-01" db="EMBL/GenBank/DDBJ databases">
        <title>The new phylogeny of the genus Mycobacterium.</title>
        <authorList>
            <person name="Tarcisio F."/>
            <person name="Conor M."/>
            <person name="Antonella G."/>
            <person name="Elisabetta G."/>
            <person name="Giulia F.S."/>
            <person name="Sara T."/>
            <person name="Anna F."/>
            <person name="Clotilde B."/>
            <person name="Roberto B."/>
            <person name="Veronica D.S."/>
            <person name="Fabio R."/>
            <person name="Monica P."/>
            <person name="Olivier J."/>
            <person name="Enrico T."/>
            <person name="Nicola S."/>
        </authorList>
    </citation>
    <scope>NUCLEOTIDE SEQUENCE [LARGE SCALE GENOMIC DNA]</scope>
    <source>
        <strain evidence="5 6">DSM 44616</strain>
    </source>
</reference>
<dbReference type="InterPro" id="IPR002347">
    <property type="entry name" value="SDR_fam"/>
</dbReference>
<dbReference type="InterPro" id="IPR020904">
    <property type="entry name" value="Sc_DH/Rdtase_CS"/>
</dbReference>
<evidence type="ECO:0000256" key="1">
    <source>
        <dbReference type="ARBA" id="ARBA00006484"/>
    </source>
</evidence>
<dbReference type="InterPro" id="IPR057326">
    <property type="entry name" value="KR_dom"/>
</dbReference>
<dbReference type="PANTHER" id="PTHR45024">
    <property type="entry name" value="DEHYDROGENASES, SHORT CHAIN"/>
    <property type="match status" value="1"/>
</dbReference>
<dbReference type="EMBL" id="LQPR01000021">
    <property type="protein sequence ID" value="ORW72892.1"/>
    <property type="molecule type" value="Genomic_DNA"/>
</dbReference>
<dbReference type="RefSeq" id="WP_085254895.1">
    <property type="nucleotide sequence ID" value="NZ_AP022573.1"/>
</dbReference>
<name>A0AAJ3NTA4_9MYCO</name>
<dbReference type="PANTHER" id="PTHR45024:SF2">
    <property type="entry name" value="SCP2 DOMAIN-CONTAINING PROTEIN"/>
    <property type="match status" value="1"/>
</dbReference>
<gene>
    <name evidence="5" type="ORF">AWC23_08525</name>
</gene>
<accession>A0AAJ3NTA4</accession>
<dbReference type="PROSITE" id="PS00061">
    <property type="entry name" value="ADH_SHORT"/>
    <property type="match status" value="1"/>
</dbReference>
<dbReference type="InterPro" id="IPR036291">
    <property type="entry name" value="NAD(P)-bd_dom_sf"/>
</dbReference>
<protein>
    <recommendedName>
        <fullName evidence="4">Ketoreductase domain-containing protein</fullName>
    </recommendedName>
</protein>
<keyword evidence="6" id="KW-1185">Reference proteome</keyword>
<dbReference type="Gene3D" id="3.40.50.720">
    <property type="entry name" value="NAD(P)-binding Rossmann-like Domain"/>
    <property type="match status" value="1"/>
</dbReference>
<organism evidence="5 6">
    <name type="scientific">Mycobacterium saskatchewanense</name>
    <dbReference type="NCBI Taxonomy" id="220927"/>
    <lineage>
        <taxon>Bacteria</taxon>
        <taxon>Bacillati</taxon>
        <taxon>Actinomycetota</taxon>
        <taxon>Actinomycetes</taxon>
        <taxon>Mycobacteriales</taxon>
        <taxon>Mycobacteriaceae</taxon>
        <taxon>Mycobacterium</taxon>
        <taxon>Mycobacterium simiae complex</taxon>
    </lineage>
</organism>
<dbReference type="SUPFAM" id="SSF51735">
    <property type="entry name" value="NAD(P)-binding Rossmann-fold domains"/>
    <property type="match status" value="1"/>
</dbReference>
<evidence type="ECO:0000259" key="4">
    <source>
        <dbReference type="SMART" id="SM00822"/>
    </source>
</evidence>
<dbReference type="Pfam" id="PF00106">
    <property type="entry name" value="adh_short"/>
    <property type="match status" value="1"/>
</dbReference>
<dbReference type="SMART" id="SM00822">
    <property type="entry name" value="PKS_KR"/>
    <property type="match status" value="1"/>
</dbReference>
<proteinExistence type="inferred from homology"/>
<evidence type="ECO:0000313" key="5">
    <source>
        <dbReference type="EMBL" id="ORW72892.1"/>
    </source>
</evidence>
<dbReference type="PRINTS" id="PR00080">
    <property type="entry name" value="SDRFAMILY"/>
</dbReference>
<keyword evidence="2" id="KW-0560">Oxidoreductase</keyword>
<evidence type="ECO:0000256" key="2">
    <source>
        <dbReference type="ARBA" id="ARBA00023002"/>
    </source>
</evidence>
<dbReference type="Proteomes" id="UP000193387">
    <property type="component" value="Unassembled WGS sequence"/>
</dbReference>
<comment type="caution">
    <text evidence="5">The sequence shown here is derived from an EMBL/GenBank/DDBJ whole genome shotgun (WGS) entry which is preliminary data.</text>
</comment>
<evidence type="ECO:0000256" key="3">
    <source>
        <dbReference type="RuleBase" id="RU000363"/>
    </source>
</evidence>
<dbReference type="InterPro" id="IPR051687">
    <property type="entry name" value="Peroxisomal_Beta-Oxidation"/>
</dbReference>
<sequence length="311" mass="32482">MSTNVCEGRVCLVTGAGRGLGRSYAIALAEAGAEAVIVNDLGADPDGTGAELGPALSVAAEIEARGCPSLADGSDISSWGAAHDMVERAVAAFGRLDVLVNNAGTFRRGPFVDLKESQCDTVFLTNCKGTIAPAHAAAQHWQSRHNREGRLDSRLINVTSSAGLYAAPTMAAYGASKSAMATLTQVLADELDAYGVTVNGVAPGAWTRMTIPMRAAGIDLSHVATRGGFDPEGVAPLVVWLASSDSRDVTGQIFEANAGMLAVAEGWRQGPKVDQTPAHPIEVGRTVRQLLTRSVPRTSRAQNWSSRTDQT</sequence>
<dbReference type="PRINTS" id="PR00081">
    <property type="entry name" value="GDHRDH"/>
</dbReference>
<evidence type="ECO:0000313" key="6">
    <source>
        <dbReference type="Proteomes" id="UP000193387"/>
    </source>
</evidence>
<feature type="domain" description="Ketoreductase" evidence="4">
    <location>
        <begin position="9"/>
        <end position="209"/>
    </location>
</feature>
<dbReference type="GO" id="GO:0016491">
    <property type="term" value="F:oxidoreductase activity"/>
    <property type="evidence" value="ECO:0007669"/>
    <property type="project" value="UniProtKB-KW"/>
</dbReference>
<dbReference type="AlphaFoldDB" id="A0AAJ3NTA4"/>